<evidence type="ECO:0000313" key="2">
    <source>
        <dbReference type="Proteomes" id="UP000636949"/>
    </source>
</evidence>
<gene>
    <name evidence="1" type="ORF">GCM10010995_25100</name>
</gene>
<evidence type="ECO:0000313" key="1">
    <source>
        <dbReference type="EMBL" id="GGG06566.1"/>
    </source>
</evidence>
<dbReference type="EMBL" id="BMJS01000044">
    <property type="protein sequence ID" value="GGG06566.1"/>
    <property type="molecule type" value="Genomic_DNA"/>
</dbReference>
<accession>A0A8J2Z6K4</accession>
<keyword evidence="2" id="KW-1185">Reference proteome</keyword>
<reference evidence="1" key="2">
    <citation type="submission" date="2020-09" db="EMBL/GenBank/DDBJ databases">
        <authorList>
            <person name="Sun Q."/>
            <person name="Zhou Y."/>
        </authorList>
    </citation>
    <scope>NUCLEOTIDE SEQUENCE</scope>
    <source>
        <strain evidence="1">CGMCC 1.15758</strain>
    </source>
</reference>
<comment type="caution">
    <text evidence="1">The sequence shown here is derived from an EMBL/GenBank/DDBJ whole genome shotgun (WGS) entry which is preliminary data.</text>
</comment>
<organism evidence="1 2">
    <name type="scientific">Cysteiniphilum litorale</name>
    <dbReference type="NCBI Taxonomy" id="2056700"/>
    <lineage>
        <taxon>Bacteria</taxon>
        <taxon>Pseudomonadati</taxon>
        <taxon>Pseudomonadota</taxon>
        <taxon>Gammaproteobacteria</taxon>
        <taxon>Thiotrichales</taxon>
        <taxon>Fastidiosibacteraceae</taxon>
        <taxon>Cysteiniphilum</taxon>
    </lineage>
</organism>
<protein>
    <submittedName>
        <fullName evidence="1">Uncharacterized protein</fullName>
    </submittedName>
</protein>
<dbReference type="Proteomes" id="UP000636949">
    <property type="component" value="Unassembled WGS sequence"/>
</dbReference>
<proteinExistence type="predicted"/>
<dbReference type="AlphaFoldDB" id="A0A8J2Z6K4"/>
<name>A0A8J2Z6K4_9GAMM</name>
<reference evidence="1" key="1">
    <citation type="journal article" date="2014" name="Int. J. Syst. Evol. Microbiol.">
        <title>Complete genome sequence of Corynebacterium casei LMG S-19264T (=DSM 44701T), isolated from a smear-ripened cheese.</title>
        <authorList>
            <consortium name="US DOE Joint Genome Institute (JGI-PGF)"/>
            <person name="Walter F."/>
            <person name="Albersmeier A."/>
            <person name="Kalinowski J."/>
            <person name="Ruckert C."/>
        </authorList>
    </citation>
    <scope>NUCLEOTIDE SEQUENCE</scope>
    <source>
        <strain evidence="1">CGMCC 1.15758</strain>
    </source>
</reference>
<sequence>MSIVKSLAKAKMENKKVELHTKGGEKLIGIVLSLSDSKVTILLGYSAKRDFLISHLVSVDILDEKIGVSL</sequence>
<dbReference type="RefSeq" id="WP_117003826.1">
    <property type="nucleotide sequence ID" value="NZ_BMJS01000044.1"/>
</dbReference>